<dbReference type="InterPro" id="IPR018642">
    <property type="entry name" value="DUF2066"/>
</dbReference>
<feature type="signal peptide" evidence="1">
    <location>
        <begin position="1"/>
        <end position="22"/>
    </location>
</feature>
<accession>A0A4R1K3P1</accession>
<sequence>MHAMKKILFVLFGFCLSHAAFAMQSVDPYQVTVPASGQLSQDQQAAFKLLIERLTGNDKALSNQAIADAQSHAGDYLQQYSYQNSQTHQQLQATFNRSQIETLLTQSGVAFWAQDRPIILVWFASEQQNQRHIEADGSASAVALQKQAKDLALPMIFPIMDLDDSMAVSVSDIWGEFNQPIIKASRRYGADIALTVKSYSDNGSMHLNWQILDVHQGQLINSGELSGDLSTDSESNLTHQMLEQIASQLASRYAVVRSVKSDSHVILSFAHIDNFTQYQHLYRFLMSQPSVDAANLQQVKADDYQFEVHLVGPWKSLQSALELDDHYTSVVGVPYHYDVQ</sequence>
<proteinExistence type="predicted"/>
<reference evidence="2 3" key="1">
    <citation type="submission" date="2019-03" db="EMBL/GenBank/DDBJ databases">
        <title>Genomic Encyclopedia of Type Strains, Phase IV (KMG-IV): sequencing the most valuable type-strain genomes for metagenomic binning, comparative biology and taxonomic classification.</title>
        <authorList>
            <person name="Goeker M."/>
        </authorList>
    </citation>
    <scope>NUCLEOTIDE SEQUENCE [LARGE SCALE GENOMIC DNA]</scope>
    <source>
        <strain evidence="2 3">DSM 18577</strain>
    </source>
</reference>
<dbReference type="Proteomes" id="UP000295565">
    <property type="component" value="Unassembled WGS sequence"/>
</dbReference>
<organism evidence="2 3">
    <name type="scientific">Celerinatantimonas diazotrophica</name>
    <dbReference type="NCBI Taxonomy" id="412034"/>
    <lineage>
        <taxon>Bacteria</taxon>
        <taxon>Pseudomonadati</taxon>
        <taxon>Pseudomonadota</taxon>
        <taxon>Gammaproteobacteria</taxon>
        <taxon>Celerinatantimonadaceae</taxon>
        <taxon>Celerinatantimonas</taxon>
    </lineage>
</organism>
<name>A0A4R1K3P1_9GAMM</name>
<dbReference type="Pfam" id="PF09839">
    <property type="entry name" value="DUF2066"/>
    <property type="match status" value="1"/>
</dbReference>
<evidence type="ECO:0000256" key="1">
    <source>
        <dbReference type="SAM" id="SignalP"/>
    </source>
</evidence>
<evidence type="ECO:0000313" key="2">
    <source>
        <dbReference type="EMBL" id="TCK58716.1"/>
    </source>
</evidence>
<keyword evidence="3" id="KW-1185">Reference proteome</keyword>
<keyword evidence="1" id="KW-0732">Signal</keyword>
<dbReference type="EMBL" id="SMGD01000011">
    <property type="protein sequence ID" value="TCK58716.1"/>
    <property type="molecule type" value="Genomic_DNA"/>
</dbReference>
<protein>
    <recommendedName>
        <fullName evidence="4">DUF2066 domain-containing protein</fullName>
    </recommendedName>
</protein>
<dbReference type="AlphaFoldDB" id="A0A4R1K3P1"/>
<evidence type="ECO:0008006" key="4">
    <source>
        <dbReference type="Google" id="ProtNLM"/>
    </source>
</evidence>
<feature type="chain" id="PRO_5020910046" description="DUF2066 domain-containing protein" evidence="1">
    <location>
        <begin position="23"/>
        <end position="340"/>
    </location>
</feature>
<gene>
    <name evidence="2" type="ORF">EV690_0855</name>
</gene>
<dbReference type="RefSeq" id="WP_165872656.1">
    <property type="nucleotide sequence ID" value="NZ_OU594967.1"/>
</dbReference>
<comment type="caution">
    <text evidence="2">The sequence shown here is derived from an EMBL/GenBank/DDBJ whole genome shotgun (WGS) entry which is preliminary data.</text>
</comment>
<evidence type="ECO:0000313" key="3">
    <source>
        <dbReference type="Proteomes" id="UP000295565"/>
    </source>
</evidence>